<keyword evidence="5" id="KW-0106">Calcium</keyword>
<dbReference type="PRINTS" id="PR01362">
    <property type="entry name" value="CALFLAGIN"/>
</dbReference>
<proteinExistence type="inferred from homology"/>
<dbReference type="InterPro" id="IPR011992">
    <property type="entry name" value="EF-hand-dom_pair"/>
</dbReference>
<accession>A0AAE0EZI2</accession>
<evidence type="ECO:0000256" key="3">
    <source>
        <dbReference type="ARBA" id="ARBA00022723"/>
    </source>
</evidence>
<dbReference type="EMBL" id="LGRX02031422">
    <property type="protein sequence ID" value="KAK3244780.1"/>
    <property type="molecule type" value="Genomic_DNA"/>
</dbReference>
<name>A0AAE0EZI2_9CHLO</name>
<evidence type="ECO:0000256" key="1">
    <source>
        <dbReference type="ARBA" id="ARBA00002387"/>
    </source>
</evidence>
<comment type="similarity">
    <text evidence="2">Belongs to the calflagin family.</text>
</comment>
<dbReference type="InterPro" id="IPR054322">
    <property type="entry name" value="FCABP_EF-hand"/>
</dbReference>
<reference evidence="7 8" key="1">
    <citation type="journal article" date="2015" name="Genome Biol. Evol.">
        <title>Comparative Genomics of a Bacterivorous Green Alga Reveals Evolutionary Causalities and Consequences of Phago-Mixotrophic Mode of Nutrition.</title>
        <authorList>
            <person name="Burns J.A."/>
            <person name="Paasch A."/>
            <person name="Narechania A."/>
            <person name="Kim E."/>
        </authorList>
    </citation>
    <scope>NUCLEOTIDE SEQUENCE [LARGE SCALE GENOMIC DNA]</scope>
    <source>
        <strain evidence="7 8">PLY_AMNH</strain>
    </source>
</reference>
<protein>
    <recommendedName>
        <fullName evidence="6">EF-hand domain-containing protein</fullName>
    </recommendedName>
</protein>
<evidence type="ECO:0000256" key="2">
    <source>
        <dbReference type="ARBA" id="ARBA00005727"/>
    </source>
</evidence>
<evidence type="ECO:0000259" key="6">
    <source>
        <dbReference type="PROSITE" id="PS50222"/>
    </source>
</evidence>
<feature type="domain" description="EF-hand" evidence="6">
    <location>
        <begin position="139"/>
        <end position="174"/>
    </location>
</feature>
<dbReference type="AlphaFoldDB" id="A0AAE0EZI2"/>
<dbReference type="SMART" id="SM00054">
    <property type="entry name" value="EFh"/>
    <property type="match status" value="3"/>
</dbReference>
<dbReference type="InterPro" id="IPR003299">
    <property type="entry name" value="Calflagin-bd"/>
</dbReference>
<evidence type="ECO:0000256" key="4">
    <source>
        <dbReference type="ARBA" id="ARBA00022737"/>
    </source>
</evidence>
<dbReference type="Gene3D" id="1.10.238.10">
    <property type="entry name" value="EF-hand"/>
    <property type="match status" value="2"/>
</dbReference>
<dbReference type="InterPro" id="IPR018247">
    <property type="entry name" value="EF_Hand_1_Ca_BS"/>
</dbReference>
<keyword evidence="4" id="KW-0677">Repeat</keyword>
<dbReference type="PROSITE" id="PS00018">
    <property type="entry name" value="EF_HAND_1"/>
    <property type="match status" value="1"/>
</dbReference>
<dbReference type="PROSITE" id="PS50222">
    <property type="entry name" value="EF_HAND_2"/>
    <property type="match status" value="2"/>
</dbReference>
<evidence type="ECO:0000256" key="5">
    <source>
        <dbReference type="ARBA" id="ARBA00022837"/>
    </source>
</evidence>
<dbReference type="Pfam" id="PF13499">
    <property type="entry name" value="EF-hand_7"/>
    <property type="match status" value="1"/>
</dbReference>
<gene>
    <name evidence="7" type="ORF">CYMTET_45624</name>
</gene>
<dbReference type="SUPFAM" id="SSF47473">
    <property type="entry name" value="EF-hand"/>
    <property type="match status" value="1"/>
</dbReference>
<keyword evidence="3" id="KW-0479">Metal-binding</keyword>
<dbReference type="InterPro" id="IPR002048">
    <property type="entry name" value="EF_hand_dom"/>
</dbReference>
<dbReference type="Pfam" id="PF22592">
    <property type="entry name" value="FCaBP_EF-hand"/>
    <property type="match status" value="1"/>
</dbReference>
<comment type="caution">
    <text evidence="7">The sequence shown here is derived from an EMBL/GenBank/DDBJ whole genome shotgun (WGS) entry which is preliminary data.</text>
</comment>
<sequence length="180" mass="20412">MSTGIDWQLITSKLPAGKTAEEKAARSELFKQFDVHSNGILSLAEVDKGIRDVLQCDVLFNCKPAIMRAFQAAKGAHKSTKLEAGPDSVERIEFRLLLSYLRQYFELYQMFAQVDSSGDRRISLSEFVNARDKIKRWGLEISDPEAQFQMIDKNGGGLVLFDEFAEWAIKENLDLEDNDD</sequence>
<feature type="domain" description="EF-hand" evidence="6">
    <location>
        <begin position="102"/>
        <end position="137"/>
    </location>
</feature>
<keyword evidence="8" id="KW-1185">Reference proteome</keyword>
<dbReference type="Proteomes" id="UP001190700">
    <property type="component" value="Unassembled WGS sequence"/>
</dbReference>
<dbReference type="GO" id="GO:0005509">
    <property type="term" value="F:calcium ion binding"/>
    <property type="evidence" value="ECO:0007669"/>
    <property type="project" value="InterPro"/>
</dbReference>
<organism evidence="7 8">
    <name type="scientific">Cymbomonas tetramitiformis</name>
    <dbReference type="NCBI Taxonomy" id="36881"/>
    <lineage>
        <taxon>Eukaryota</taxon>
        <taxon>Viridiplantae</taxon>
        <taxon>Chlorophyta</taxon>
        <taxon>Pyramimonadophyceae</taxon>
        <taxon>Pyramimonadales</taxon>
        <taxon>Pyramimonadaceae</taxon>
        <taxon>Cymbomonas</taxon>
    </lineage>
</organism>
<evidence type="ECO:0000313" key="8">
    <source>
        <dbReference type="Proteomes" id="UP001190700"/>
    </source>
</evidence>
<comment type="function">
    <text evidence="1">May contribute to the rapid motility of the trypanosomes, playing a role either in flagellar structure or in calcium metabolism. Could alternate between a GDP-bound inactive form to a calcium/GTP-bound active form.</text>
</comment>
<evidence type="ECO:0000313" key="7">
    <source>
        <dbReference type="EMBL" id="KAK3244780.1"/>
    </source>
</evidence>